<organism evidence="1 2">
    <name type="scientific">Pigmentiphaga humi</name>
    <dbReference type="NCBI Taxonomy" id="2478468"/>
    <lineage>
        <taxon>Bacteria</taxon>
        <taxon>Pseudomonadati</taxon>
        <taxon>Pseudomonadota</taxon>
        <taxon>Betaproteobacteria</taxon>
        <taxon>Burkholderiales</taxon>
        <taxon>Alcaligenaceae</taxon>
        <taxon>Pigmentiphaga</taxon>
    </lineage>
</organism>
<name>A0A3P4B7K5_9BURK</name>
<protein>
    <submittedName>
        <fullName evidence="1">Uncharacterized protein</fullName>
    </submittedName>
</protein>
<dbReference type="EMBL" id="UWPJ01000034">
    <property type="protein sequence ID" value="VCU72032.1"/>
    <property type="molecule type" value="Genomic_DNA"/>
</dbReference>
<evidence type="ECO:0000313" key="2">
    <source>
        <dbReference type="Proteomes" id="UP000277294"/>
    </source>
</evidence>
<sequence length="203" mass="21730">MNGVAVAGDFVIAPVPLPALSLAQASDVPLIRLSEFSRPPLRSRSTQKRAISRSCVWSASPMREALSIPGASRPNCRAPPSCRLAVLCWSTCSTSTGSSPTVRSPTTRLRRSTTCPTSWKRGVAPAKFEQDARPQIGIRVLHRAGVVQPELLRVVADLDGDFMRGECLRQRFPQAGTSSSLVTCFTKATLSASDTAAPNPATR</sequence>
<evidence type="ECO:0000313" key="1">
    <source>
        <dbReference type="EMBL" id="VCU72032.1"/>
    </source>
</evidence>
<reference evidence="1 2" key="1">
    <citation type="submission" date="2018-10" db="EMBL/GenBank/DDBJ databases">
        <authorList>
            <person name="Criscuolo A."/>
        </authorList>
    </citation>
    <scope>NUCLEOTIDE SEQUENCE [LARGE SCALE GENOMIC DNA]</scope>
    <source>
        <strain evidence="1">DnA1</strain>
    </source>
</reference>
<dbReference type="Proteomes" id="UP000277294">
    <property type="component" value="Unassembled WGS sequence"/>
</dbReference>
<accession>A0A3P4B7K5</accession>
<proteinExistence type="predicted"/>
<keyword evidence="2" id="KW-1185">Reference proteome</keyword>
<dbReference type="AlphaFoldDB" id="A0A3P4B7K5"/>
<gene>
    <name evidence="1" type="ORF">PIGHUM_04127</name>
</gene>